<comment type="caution">
    <text evidence="1">The sequence shown here is derived from an EMBL/GenBank/DDBJ whole genome shotgun (WGS) entry which is preliminary data.</text>
</comment>
<sequence length="94" mass="11010">MTNGNGVSFLYRRNEADSDAFHAQMFIEKCLEHPLFKRILLKEKQVELNKNSEYEKRLAGSKTSVIYLISLLRNTASQRRKQFKKSIDLFEALL</sequence>
<name>A0ABV9NS17_9BACI</name>
<evidence type="ECO:0000313" key="1">
    <source>
        <dbReference type="EMBL" id="MFC4736208.1"/>
    </source>
</evidence>
<dbReference type="Proteomes" id="UP001595896">
    <property type="component" value="Unassembled WGS sequence"/>
</dbReference>
<accession>A0ABV9NS17</accession>
<gene>
    <name evidence="1" type="ORF">ACFO4L_06360</name>
</gene>
<keyword evidence="2" id="KW-1185">Reference proteome</keyword>
<reference evidence="2" key="1">
    <citation type="journal article" date="2019" name="Int. J. Syst. Evol. Microbiol.">
        <title>The Global Catalogue of Microorganisms (GCM) 10K type strain sequencing project: providing services to taxonomists for standard genome sequencing and annotation.</title>
        <authorList>
            <consortium name="The Broad Institute Genomics Platform"/>
            <consortium name="The Broad Institute Genome Sequencing Center for Infectious Disease"/>
            <person name="Wu L."/>
            <person name="Ma J."/>
        </authorList>
    </citation>
    <scope>NUCLEOTIDE SEQUENCE [LARGE SCALE GENOMIC DNA]</scope>
    <source>
        <strain evidence="2">JCM 12165</strain>
    </source>
</reference>
<proteinExistence type="predicted"/>
<protein>
    <submittedName>
        <fullName evidence="1">Uncharacterized protein</fullName>
    </submittedName>
</protein>
<organism evidence="1 2">
    <name type="scientific">Bacillus daqingensis</name>
    <dbReference type="NCBI Taxonomy" id="872396"/>
    <lineage>
        <taxon>Bacteria</taxon>
        <taxon>Bacillati</taxon>
        <taxon>Bacillota</taxon>
        <taxon>Bacilli</taxon>
        <taxon>Bacillales</taxon>
        <taxon>Bacillaceae</taxon>
        <taxon>Bacillus</taxon>
    </lineage>
</organism>
<dbReference type="EMBL" id="JBHSGK010000005">
    <property type="protein sequence ID" value="MFC4736208.1"/>
    <property type="molecule type" value="Genomic_DNA"/>
</dbReference>
<dbReference type="RefSeq" id="WP_377908865.1">
    <property type="nucleotide sequence ID" value="NZ_JBHSGK010000005.1"/>
</dbReference>
<evidence type="ECO:0000313" key="2">
    <source>
        <dbReference type="Proteomes" id="UP001595896"/>
    </source>
</evidence>